<dbReference type="EMBL" id="VWXL01000052">
    <property type="protein sequence ID" value="MVB11095.1"/>
    <property type="molecule type" value="Genomic_DNA"/>
</dbReference>
<dbReference type="AlphaFoldDB" id="A0A6N8HZT0"/>
<proteinExistence type="predicted"/>
<dbReference type="Proteomes" id="UP000469440">
    <property type="component" value="Unassembled WGS sequence"/>
</dbReference>
<accession>A0A6N8HZT0</accession>
<name>A0A6N8HZT0_9FIRM</name>
<dbReference type="OrthoDB" id="2084613at2"/>
<organism evidence="1 2">
    <name type="scientific">Caproicibacter fermentans</name>
    <dbReference type="NCBI Taxonomy" id="2576756"/>
    <lineage>
        <taxon>Bacteria</taxon>
        <taxon>Bacillati</taxon>
        <taxon>Bacillota</taxon>
        <taxon>Clostridia</taxon>
        <taxon>Eubacteriales</taxon>
        <taxon>Acutalibacteraceae</taxon>
        <taxon>Caproicibacter</taxon>
    </lineage>
</organism>
<reference evidence="1 2" key="1">
    <citation type="submission" date="2019-09" db="EMBL/GenBank/DDBJ databases">
        <title>Genome sequence of Clostridium sp. EA1.</title>
        <authorList>
            <person name="Poehlein A."/>
            <person name="Bengelsdorf F.R."/>
            <person name="Daniel R."/>
        </authorList>
    </citation>
    <scope>NUCLEOTIDE SEQUENCE [LARGE SCALE GENOMIC DNA]</scope>
    <source>
        <strain evidence="1 2">EA1</strain>
    </source>
</reference>
<protein>
    <submittedName>
        <fullName evidence="1">Uncharacterized protein</fullName>
    </submittedName>
</protein>
<evidence type="ECO:0000313" key="1">
    <source>
        <dbReference type="EMBL" id="MVB11095.1"/>
    </source>
</evidence>
<comment type="caution">
    <text evidence="1">The sequence shown here is derived from an EMBL/GenBank/DDBJ whole genome shotgun (WGS) entry which is preliminary data.</text>
</comment>
<keyword evidence="2" id="KW-1185">Reference proteome</keyword>
<sequence>MKLGSKARIECIKRIDFGEIDGDGDPHLEKYFLDDNYWDKIINNKAFFVIGKKGTGKSSIYRMIEKQAIEQGHIIKNADFGEFPFHRLLELDDESFSTPNQYQSIWKNLILNMMAQKIAELDIVGNCYFDEIKEYVNTCIGRNIVDLHKEIIRHTVKQNGLINFHGFSFGGENERSITLGNGSNNITQINSTLFDLIINFLMTGSYDKKLIIQFDRLDDNYNQYQKLEQYYNSIISLFKVVYRINQEFRARDIENAKIVIYLRSDIYRELSKRDAESARWDDFKVFINWAIINRSDWENPKLLQMINKRIHASLDSFGIHQSFNEIFDLNGIHLTDDRTNEEVYDLFKYIINRTLHRPRDLVKFCKCIQLEVKNTDLFTFNTIKNAEKTYSDWFLNQEIANEINPVLKNTESLHEMMKLVGSKPFSLTDFHTRYKAVAQILLPAEDLAFYLYSVGIIENIEDFNGQTRFRSSYRNQGKLDRNMKMIIHPAVWKGLNV</sequence>
<gene>
    <name evidence="1" type="ORF">CAFE_17970</name>
</gene>
<dbReference type="RefSeq" id="WP_156990434.1">
    <property type="nucleotide sequence ID" value="NZ_VWXL01000052.1"/>
</dbReference>
<evidence type="ECO:0000313" key="2">
    <source>
        <dbReference type="Proteomes" id="UP000469440"/>
    </source>
</evidence>
<dbReference type="InterPro" id="IPR059206">
    <property type="entry name" value="Sll1717-like"/>
</dbReference>
<dbReference type="NCBIfam" id="NF047389">
    <property type="entry name" value="ATPase_Sll1717"/>
    <property type="match status" value="1"/>
</dbReference>